<accession>A0A8J4UQF1</accession>
<feature type="compositionally biased region" description="Basic and acidic residues" evidence="1">
    <location>
        <begin position="144"/>
        <end position="157"/>
    </location>
</feature>
<feature type="region of interest" description="Disordered" evidence="1">
    <location>
        <begin position="144"/>
        <end position="224"/>
    </location>
</feature>
<dbReference type="OrthoDB" id="654211at2759"/>
<feature type="region of interest" description="Disordered" evidence="1">
    <location>
        <begin position="50"/>
        <end position="132"/>
    </location>
</feature>
<keyword evidence="3" id="KW-1185">Reference proteome</keyword>
<feature type="compositionally biased region" description="Polar residues" evidence="1">
    <location>
        <begin position="367"/>
        <end position="377"/>
    </location>
</feature>
<proteinExistence type="predicted"/>
<feature type="compositionally biased region" description="Basic and acidic residues" evidence="1">
    <location>
        <begin position="176"/>
        <end position="189"/>
    </location>
</feature>
<feature type="region of interest" description="Disordered" evidence="1">
    <location>
        <begin position="348"/>
        <end position="377"/>
    </location>
</feature>
<protein>
    <submittedName>
        <fullName evidence="2">RB-associated KRAB zinc finger protein-like</fullName>
    </submittedName>
</protein>
<gene>
    <name evidence="2" type="ORF">DAT39_001475</name>
</gene>
<evidence type="ECO:0000313" key="2">
    <source>
        <dbReference type="EMBL" id="KAF5908799.1"/>
    </source>
</evidence>
<comment type="caution">
    <text evidence="2">The sequence shown here is derived from an EMBL/GenBank/DDBJ whole genome shotgun (WGS) entry which is preliminary data.</text>
</comment>
<dbReference type="Proteomes" id="UP000727407">
    <property type="component" value="Unassembled WGS sequence"/>
</dbReference>
<reference evidence="2" key="1">
    <citation type="submission" date="2020-07" db="EMBL/GenBank/DDBJ databases">
        <title>Clarias magur genome sequencing, assembly and annotation.</title>
        <authorList>
            <person name="Kushwaha B."/>
            <person name="Kumar R."/>
            <person name="Das P."/>
            <person name="Joshi C.G."/>
            <person name="Kumar D."/>
            <person name="Nagpure N.S."/>
            <person name="Pandey M."/>
            <person name="Agarwal S."/>
            <person name="Srivastava S."/>
            <person name="Singh M."/>
            <person name="Sahoo L."/>
            <person name="Jayasankar P."/>
            <person name="Meher P.K."/>
            <person name="Koringa P.G."/>
            <person name="Iquebal M.A."/>
            <person name="Das S.P."/>
            <person name="Bit A."/>
            <person name="Patnaik S."/>
            <person name="Patel N."/>
            <person name="Shah T.M."/>
            <person name="Hinsu A."/>
            <person name="Jena J.K."/>
        </authorList>
    </citation>
    <scope>NUCLEOTIDE SEQUENCE</scope>
    <source>
        <strain evidence="2">CIFAMagur01</strain>
        <tissue evidence="2">Testis</tissue>
    </source>
</reference>
<feature type="compositionally biased region" description="Basic and acidic residues" evidence="1">
    <location>
        <begin position="196"/>
        <end position="224"/>
    </location>
</feature>
<sequence>METLVKTAVLEISKLVELECKILLSEVSRGQHEITFLRKRLQLMEKHVATNSTTQNQDSGTVSTSVQEDSSRTENQSSRLANHTFTTLNSPRTENHSCRTGTFSSRTLNSSTTENHSSTAENHTYRTLNSSTTENHNLALEIHSSRSENQSHIKRESELEESSEDLPPLLNLPLTTEKDHAHTREKQHDCNLQQRHQRENQTSEVKIKQEGVWDAESRGETMRDGGNRHMVETMLSDSHFQSQLASIMEMLAKSAVLEIGKLVEESHAVFRREISRRISENQALKNNKNEYPLCWIEAGHRPTIDGVFGKEWCMELWRDKGSSAVQKHQDHADPCVIEDVDLMEDDGPDTIIIKDETFDDGPGKSKPQVNSSSEKDA</sequence>
<feature type="non-terminal residue" evidence="2">
    <location>
        <position position="1"/>
    </location>
</feature>
<dbReference type="EMBL" id="QNUK01000010">
    <property type="protein sequence ID" value="KAF5908799.1"/>
    <property type="molecule type" value="Genomic_DNA"/>
</dbReference>
<dbReference type="AlphaFoldDB" id="A0A8J4UQF1"/>
<feature type="compositionally biased region" description="Low complexity" evidence="1">
    <location>
        <begin position="165"/>
        <end position="175"/>
    </location>
</feature>
<evidence type="ECO:0000313" key="3">
    <source>
        <dbReference type="Proteomes" id="UP000727407"/>
    </source>
</evidence>
<name>A0A8J4UQF1_CLAMG</name>
<organism evidence="2 3">
    <name type="scientific">Clarias magur</name>
    <name type="common">Asian catfish</name>
    <name type="synonym">Macropteronotus magur</name>
    <dbReference type="NCBI Taxonomy" id="1594786"/>
    <lineage>
        <taxon>Eukaryota</taxon>
        <taxon>Metazoa</taxon>
        <taxon>Chordata</taxon>
        <taxon>Craniata</taxon>
        <taxon>Vertebrata</taxon>
        <taxon>Euteleostomi</taxon>
        <taxon>Actinopterygii</taxon>
        <taxon>Neopterygii</taxon>
        <taxon>Teleostei</taxon>
        <taxon>Ostariophysi</taxon>
        <taxon>Siluriformes</taxon>
        <taxon>Clariidae</taxon>
        <taxon>Clarias</taxon>
    </lineage>
</organism>
<evidence type="ECO:0000256" key="1">
    <source>
        <dbReference type="SAM" id="MobiDB-lite"/>
    </source>
</evidence>